<dbReference type="OrthoDB" id="6418377at2759"/>
<feature type="compositionally biased region" description="Low complexity" evidence="1">
    <location>
        <begin position="177"/>
        <end position="215"/>
    </location>
</feature>
<evidence type="ECO:0000313" key="4">
    <source>
        <dbReference type="EMBL" id="KZS03992.1"/>
    </source>
</evidence>
<dbReference type="InterPro" id="IPR051237">
    <property type="entry name" value="Ferric-chelate_Red/DefProt"/>
</dbReference>
<feature type="chain" id="PRO_5007851445" evidence="2">
    <location>
        <begin position="26"/>
        <end position="269"/>
    </location>
</feature>
<protein>
    <submittedName>
        <fullName evidence="4">Putative Secreted protein</fullName>
    </submittedName>
</protein>
<evidence type="ECO:0000256" key="2">
    <source>
        <dbReference type="SAM" id="SignalP"/>
    </source>
</evidence>
<keyword evidence="2" id="KW-0732">Signal</keyword>
<feature type="domain" description="Reelin" evidence="3">
    <location>
        <begin position="16"/>
        <end position="187"/>
    </location>
</feature>
<dbReference type="InterPro" id="IPR002861">
    <property type="entry name" value="Reeler_dom"/>
</dbReference>
<sequence length="269" mass="28549">MISFRLSVTSFCLIFAICIGTQVSGTPNGAPVAACSTMTPEHGAGAQTTPSPYVTIPTIMEDESVRLTLMANSSGYSTFKGYLVMAFDNSLGDAAPPIGIFSETVEGTPVLTPGNYLDCLNGVKNAATHKDNTAKVIVNLLWIPPYGFMGDVVFKTTFVQNVASFWVKTLSDVVSISSPTTTTTTTPAPTSTTPVPTSTTPVPTSTTPVPTSTTPLTKGRSNSVGSMDWNYRVGLCRVFFHSIGINSFGTLGNWPIGQTYGTIYYSKYT</sequence>
<dbReference type="Gene3D" id="2.60.40.4060">
    <property type="entry name" value="Reeler domain"/>
    <property type="match status" value="1"/>
</dbReference>
<reference evidence="4 5" key="1">
    <citation type="submission" date="2016-03" db="EMBL/GenBank/DDBJ databases">
        <title>EvidentialGene: Evidence-directed Construction of Genes on Genomes.</title>
        <authorList>
            <person name="Gilbert D.G."/>
            <person name="Choi J.-H."/>
            <person name="Mockaitis K."/>
            <person name="Colbourne J."/>
            <person name="Pfrender M."/>
        </authorList>
    </citation>
    <scope>NUCLEOTIDE SEQUENCE [LARGE SCALE GENOMIC DNA]</scope>
    <source>
        <strain evidence="4 5">Xinb3</strain>
        <tissue evidence="4">Complete organism</tissue>
    </source>
</reference>
<dbReference type="EMBL" id="LRGB01003146">
    <property type="protein sequence ID" value="KZS03992.1"/>
    <property type="molecule type" value="Genomic_DNA"/>
</dbReference>
<name>A0A164LCT7_9CRUS</name>
<dbReference type="STRING" id="35525.A0A164LCT7"/>
<gene>
    <name evidence="4" type="ORF">APZ42_033098</name>
</gene>
<feature type="signal peptide" evidence="2">
    <location>
        <begin position="1"/>
        <end position="25"/>
    </location>
</feature>
<dbReference type="Pfam" id="PF02014">
    <property type="entry name" value="Reeler"/>
    <property type="match status" value="1"/>
</dbReference>
<accession>A0A164LCT7</accession>
<proteinExistence type="predicted"/>
<evidence type="ECO:0000256" key="1">
    <source>
        <dbReference type="SAM" id="MobiDB-lite"/>
    </source>
</evidence>
<dbReference type="CDD" id="cd08544">
    <property type="entry name" value="Reeler"/>
    <property type="match status" value="1"/>
</dbReference>
<dbReference type="GO" id="GO:0016020">
    <property type="term" value="C:membrane"/>
    <property type="evidence" value="ECO:0007669"/>
    <property type="project" value="TreeGrafter"/>
</dbReference>
<organism evidence="4 5">
    <name type="scientific">Daphnia magna</name>
    <dbReference type="NCBI Taxonomy" id="35525"/>
    <lineage>
        <taxon>Eukaryota</taxon>
        <taxon>Metazoa</taxon>
        <taxon>Ecdysozoa</taxon>
        <taxon>Arthropoda</taxon>
        <taxon>Crustacea</taxon>
        <taxon>Branchiopoda</taxon>
        <taxon>Diplostraca</taxon>
        <taxon>Cladocera</taxon>
        <taxon>Anomopoda</taxon>
        <taxon>Daphniidae</taxon>
        <taxon>Daphnia</taxon>
    </lineage>
</organism>
<evidence type="ECO:0000259" key="3">
    <source>
        <dbReference type="PROSITE" id="PS51019"/>
    </source>
</evidence>
<comment type="caution">
    <text evidence="4">The sequence shown here is derived from an EMBL/GenBank/DDBJ whole genome shotgun (WGS) entry which is preliminary data.</text>
</comment>
<dbReference type="InterPro" id="IPR042307">
    <property type="entry name" value="Reeler_sf"/>
</dbReference>
<dbReference type="AlphaFoldDB" id="A0A164LCT7"/>
<keyword evidence="5" id="KW-1185">Reference proteome</keyword>
<evidence type="ECO:0000313" key="5">
    <source>
        <dbReference type="Proteomes" id="UP000076858"/>
    </source>
</evidence>
<feature type="region of interest" description="Disordered" evidence="1">
    <location>
        <begin position="177"/>
        <end position="220"/>
    </location>
</feature>
<dbReference type="PROSITE" id="PS51019">
    <property type="entry name" value="REELIN"/>
    <property type="match status" value="1"/>
</dbReference>
<dbReference type="PANTHER" id="PTHR45828:SF36">
    <property type="entry name" value="REELIN DOMAIN-CONTAINING PROTEIN"/>
    <property type="match status" value="1"/>
</dbReference>
<dbReference type="PANTHER" id="PTHR45828">
    <property type="entry name" value="CYTOCHROME B561/FERRIC REDUCTASE TRANSMEMBRANE"/>
    <property type="match status" value="1"/>
</dbReference>
<dbReference type="Proteomes" id="UP000076858">
    <property type="component" value="Unassembled WGS sequence"/>
</dbReference>